<feature type="chain" id="PRO_5008619886" description="DUF4431 domain-containing protein" evidence="1">
    <location>
        <begin position="22"/>
        <end position="219"/>
    </location>
</feature>
<name>A0A1B8YNN0_9GAMM</name>
<gene>
    <name evidence="3" type="ORF">Phpb_00114</name>
</gene>
<dbReference type="EMBL" id="LOIC01000005">
    <property type="protein sequence ID" value="OCA56730.1"/>
    <property type="molecule type" value="Genomic_DNA"/>
</dbReference>
<dbReference type="InterPro" id="IPR027826">
    <property type="entry name" value="DUF4431"/>
</dbReference>
<evidence type="ECO:0000259" key="2">
    <source>
        <dbReference type="Pfam" id="PF14485"/>
    </source>
</evidence>
<evidence type="ECO:0000313" key="4">
    <source>
        <dbReference type="Proteomes" id="UP000092665"/>
    </source>
</evidence>
<proteinExistence type="predicted"/>
<accession>A0A1B8YNN0</accession>
<feature type="signal peptide" evidence="1">
    <location>
        <begin position="1"/>
        <end position="21"/>
    </location>
</feature>
<keyword evidence="1" id="KW-0732">Signal</keyword>
<comment type="caution">
    <text evidence="3">The sequence shown here is derived from an EMBL/GenBank/DDBJ whole genome shotgun (WGS) entry which is preliminary data.</text>
</comment>
<evidence type="ECO:0000256" key="1">
    <source>
        <dbReference type="SAM" id="SignalP"/>
    </source>
</evidence>
<dbReference type="AlphaFoldDB" id="A0A1B8YNN0"/>
<dbReference type="RefSeq" id="WP_065388712.1">
    <property type="nucleotide sequence ID" value="NZ_CAWMQN010000005.1"/>
</dbReference>
<organism evidence="3 4">
    <name type="scientific">Photorhabdus namnaonensis</name>
    <dbReference type="NCBI Taxonomy" id="1851568"/>
    <lineage>
        <taxon>Bacteria</taxon>
        <taxon>Pseudomonadati</taxon>
        <taxon>Pseudomonadota</taxon>
        <taxon>Gammaproteobacteria</taxon>
        <taxon>Enterobacterales</taxon>
        <taxon>Morganellaceae</taxon>
        <taxon>Photorhabdus</taxon>
    </lineage>
</organism>
<reference evidence="4" key="1">
    <citation type="submission" date="2015-11" db="EMBL/GenBank/DDBJ databases">
        <authorList>
            <person name="Tobias N.J."/>
            <person name="Mishra B."/>
            <person name="Gupta D.K."/>
            <person name="Thines M."/>
            <person name="Stinear T.P."/>
            <person name="Bode H.B."/>
        </authorList>
    </citation>
    <scope>NUCLEOTIDE SEQUENCE [LARGE SCALE GENOMIC DNA]</scope>
    <source>
        <strain evidence="4">PB45.5</strain>
    </source>
</reference>
<protein>
    <recommendedName>
        <fullName evidence="2">DUF4431 domain-containing protein</fullName>
    </recommendedName>
</protein>
<dbReference type="PATRIC" id="fig|29488.15.peg.131"/>
<evidence type="ECO:0000313" key="3">
    <source>
        <dbReference type="EMBL" id="OCA56730.1"/>
    </source>
</evidence>
<dbReference type="Pfam" id="PF14485">
    <property type="entry name" value="DUF4431"/>
    <property type="match status" value="1"/>
</dbReference>
<feature type="domain" description="DUF4431" evidence="2">
    <location>
        <begin position="170"/>
        <end position="216"/>
    </location>
</feature>
<sequence length="219" mass="24784" precursor="true">MRTLIGFLALILCGVSFLSFGASFDCAKATSKAEKLICSTPVLSQADDNLYINYLQAKLATNNDADFKALVKQNWELREKCVAVECLQDWYHRSSEMYRKIAADKATENCYKERQKITLDGTLLRITYPGPPNYESVENGDSPETYWVLQPDKAIKCATGAPEWGDRSLMQLVVEDEFYTVYRSLIGHRVRVTGTIMYAVTGHHHTPIMLETQRIEAAK</sequence>
<keyword evidence="4" id="KW-1185">Reference proteome</keyword>
<dbReference type="Proteomes" id="UP000092665">
    <property type="component" value="Unassembled WGS sequence"/>
</dbReference>